<evidence type="ECO:0000313" key="2">
    <source>
        <dbReference type="Proteomes" id="UP001241072"/>
    </source>
</evidence>
<protein>
    <recommendedName>
        <fullName evidence="3">DUF559 domain-containing protein</fullName>
    </recommendedName>
</protein>
<comment type="caution">
    <text evidence="1">The sequence shown here is derived from an EMBL/GenBank/DDBJ whole genome shotgun (WGS) entry which is preliminary data.</text>
</comment>
<dbReference type="EMBL" id="JAUQUB010000004">
    <property type="protein sequence ID" value="MDO7883225.1"/>
    <property type="molecule type" value="Genomic_DNA"/>
</dbReference>
<evidence type="ECO:0000313" key="1">
    <source>
        <dbReference type="EMBL" id="MDO7883225.1"/>
    </source>
</evidence>
<dbReference type="Gene3D" id="3.40.960.10">
    <property type="entry name" value="VSR Endonuclease"/>
    <property type="match status" value="1"/>
</dbReference>
<keyword evidence="2" id="KW-1185">Reference proteome</keyword>
<name>A0ABT9BUZ5_9MICO</name>
<dbReference type="InterPro" id="IPR011335">
    <property type="entry name" value="Restrct_endonuc-II-like"/>
</dbReference>
<reference evidence="1 2" key="1">
    <citation type="submission" date="2023-07" db="EMBL/GenBank/DDBJ databases">
        <title>Protaetiibacter sp. nov WY-16 isolated from soil.</title>
        <authorList>
            <person name="Liu B."/>
            <person name="Wan Y."/>
        </authorList>
    </citation>
    <scope>NUCLEOTIDE SEQUENCE [LARGE SCALE GENOMIC DNA]</scope>
    <source>
        <strain evidence="1 2">WY-16</strain>
    </source>
</reference>
<accession>A0ABT9BUZ5</accession>
<evidence type="ECO:0008006" key="3">
    <source>
        <dbReference type="Google" id="ProtNLM"/>
    </source>
</evidence>
<proteinExistence type="predicted"/>
<dbReference type="SUPFAM" id="SSF52980">
    <property type="entry name" value="Restriction endonuclease-like"/>
    <property type="match status" value="1"/>
</dbReference>
<sequence>MSVATSGFAFSHGTAAVLYGMAVPRRVEQYAGVHVAVSSGQPRRAGVTTHRLQEMDVRYVDGLPVVVPERVWLQLATTLTRDELVVAGDSLVRRKRPLSTMSSITSLLTEARGARGVRRAAAALELVRAGTDSPKETELRLMIVASGLPEPVIGHTVHHEGYWVGTPDLAYVRERIAIEYQGGGHRAEDVFEEDIARAERFRAAGWEFIQVTKRQLRNSRSVTERIRVALRGRGSGRAPA</sequence>
<organism evidence="1 2">
    <name type="scientific">Antiquaquibacter soli</name>
    <dbReference type="NCBI Taxonomy" id="3064523"/>
    <lineage>
        <taxon>Bacteria</taxon>
        <taxon>Bacillati</taxon>
        <taxon>Actinomycetota</taxon>
        <taxon>Actinomycetes</taxon>
        <taxon>Micrococcales</taxon>
        <taxon>Microbacteriaceae</taxon>
        <taxon>Antiquaquibacter</taxon>
    </lineage>
</organism>
<dbReference type="Proteomes" id="UP001241072">
    <property type="component" value="Unassembled WGS sequence"/>
</dbReference>
<gene>
    <name evidence="1" type="ORF">Q5716_13390</name>
</gene>